<dbReference type="InterPro" id="IPR001753">
    <property type="entry name" value="Enoyl-CoA_hydra/iso"/>
</dbReference>
<dbReference type="Gene3D" id="1.10.12.10">
    <property type="entry name" value="Lyase 2-enoyl-coa Hydratase, Chain A, domain 2"/>
    <property type="match status" value="1"/>
</dbReference>
<gene>
    <name evidence="7" type="ORF">NBZ79_12800</name>
</gene>
<dbReference type="NCBIfam" id="NF006008">
    <property type="entry name" value="PRK08139.1"/>
    <property type="match status" value="1"/>
</dbReference>
<dbReference type="GO" id="GO:0004300">
    <property type="term" value="F:enoyl-CoA hydratase activity"/>
    <property type="evidence" value="ECO:0007669"/>
    <property type="project" value="UniProtKB-EC"/>
</dbReference>
<dbReference type="InterPro" id="IPR029045">
    <property type="entry name" value="ClpP/crotonase-like_dom_sf"/>
</dbReference>
<evidence type="ECO:0000256" key="2">
    <source>
        <dbReference type="ARBA" id="ARBA00022832"/>
    </source>
</evidence>
<dbReference type="CDD" id="cd06558">
    <property type="entry name" value="crotonase-like"/>
    <property type="match status" value="1"/>
</dbReference>
<dbReference type="Proteomes" id="UP001056291">
    <property type="component" value="Chromosome"/>
</dbReference>
<dbReference type="Pfam" id="PF00378">
    <property type="entry name" value="ECH_1"/>
    <property type="match status" value="1"/>
</dbReference>
<dbReference type="PANTHER" id="PTHR43602">
    <property type="match status" value="1"/>
</dbReference>
<name>A0ABY4VZ99_9PROT</name>
<comment type="function">
    <text evidence="5">May play a role in fatty acid biosynthesis and insulin sensitivity.</text>
</comment>
<evidence type="ECO:0000313" key="7">
    <source>
        <dbReference type="EMBL" id="USG60054.1"/>
    </source>
</evidence>
<dbReference type="EMBL" id="CP098747">
    <property type="protein sequence ID" value="USG60054.1"/>
    <property type="molecule type" value="Genomic_DNA"/>
</dbReference>
<evidence type="ECO:0000256" key="4">
    <source>
        <dbReference type="ARBA" id="ARBA00023098"/>
    </source>
</evidence>
<dbReference type="Gene3D" id="3.90.226.10">
    <property type="entry name" value="2-enoyl-CoA Hydratase, Chain A, domain 1"/>
    <property type="match status" value="1"/>
</dbReference>
<dbReference type="SUPFAM" id="SSF52096">
    <property type="entry name" value="ClpP/crotonase"/>
    <property type="match status" value="1"/>
</dbReference>
<dbReference type="InterPro" id="IPR052377">
    <property type="entry name" value="Mitochondrial_ECH-domain"/>
</dbReference>
<keyword evidence="2" id="KW-0276">Fatty acid metabolism</keyword>
<evidence type="ECO:0000256" key="3">
    <source>
        <dbReference type="ARBA" id="ARBA00022946"/>
    </source>
</evidence>
<reference evidence="7" key="1">
    <citation type="submission" date="2022-06" db="EMBL/GenBank/DDBJ databases">
        <title>Sneathiella actinostolidae sp. nov., isolated from a sea anemonein the Western Pacific Ocean.</title>
        <authorList>
            <person name="Wei M.J."/>
        </authorList>
    </citation>
    <scope>NUCLEOTIDE SEQUENCE</scope>
    <source>
        <strain evidence="7">PHK-P5</strain>
    </source>
</reference>
<evidence type="ECO:0000256" key="5">
    <source>
        <dbReference type="ARBA" id="ARBA00037410"/>
    </source>
</evidence>
<keyword evidence="3" id="KW-0809">Transit peptide</keyword>
<dbReference type="InterPro" id="IPR014748">
    <property type="entry name" value="Enoyl-CoA_hydra_C"/>
</dbReference>
<sequence>MSERIKEEMLDEDAVVLTISNKIATIQLNNPAARNALSTGVMASIQEILDRLHDSKDAHVVILEAVGPVFCSGHNLKEIVGIDREAAMLALFEQCSNMMQSIVNLPKPVIAKVNGMATAAGTQLVASCDLAFASSTSKFATPGVNLGLFCSTPMVALSRNVSPKHAMEMLLGGEFADAEQAARIGLINHAVAEEDLDRTVQDFATRIASKSPLTVRTGKAAFYNQLTMPLDDAYAYTSRVMSENMQTLDAQEGINAFLEKRDPKWRGE</sequence>
<evidence type="ECO:0000256" key="1">
    <source>
        <dbReference type="ARBA" id="ARBA00005254"/>
    </source>
</evidence>
<dbReference type="RefSeq" id="WP_251932861.1">
    <property type="nucleotide sequence ID" value="NZ_CP098747.1"/>
</dbReference>
<comment type="similarity">
    <text evidence="1">Belongs to the enoyl-CoA hydratase/isomerase family.</text>
</comment>
<keyword evidence="7" id="KW-0456">Lyase</keyword>
<dbReference type="PANTHER" id="PTHR43602:SF1">
    <property type="entry name" value="ENOYL-COA HYDRATASE DOMAIN-CONTAINING PROTEIN 3, MITOCHONDRIAL"/>
    <property type="match status" value="1"/>
</dbReference>
<evidence type="ECO:0000313" key="8">
    <source>
        <dbReference type="Proteomes" id="UP001056291"/>
    </source>
</evidence>
<organism evidence="7 8">
    <name type="scientific">Sneathiella marina</name>
    <dbReference type="NCBI Taxonomy" id="2950108"/>
    <lineage>
        <taxon>Bacteria</taxon>
        <taxon>Pseudomonadati</taxon>
        <taxon>Pseudomonadota</taxon>
        <taxon>Alphaproteobacteria</taxon>
        <taxon>Sneathiellales</taxon>
        <taxon>Sneathiellaceae</taxon>
        <taxon>Sneathiella</taxon>
    </lineage>
</organism>
<proteinExistence type="inferred from homology"/>
<protein>
    <recommendedName>
        <fullName evidence="6">Enoyl-CoA hydratase domain-containing protein 3, mitochondrial</fullName>
    </recommendedName>
</protein>
<accession>A0ABY4VZ99</accession>
<keyword evidence="4" id="KW-0443">Lipid metabolism</keyword>
<evidence type="ECO:0000256" key="6">
    <source>
        <dbReference type="ARBA" id="ARBA00040545"/>
    </source>
</evidence>
<keyword evidence="8" id="KW-1185">Reference proteome</keyword>